<dbReference type="SUPFAM" id="SSF55486">
    <property type="entry name" value="Metalloproteases ('zincins'), catalytic domain"/>
    <property type="match status" value="1"/>
</dbReference>
<dbReference type="EMBL" id="BPMT01000017">
    <property type="protein sequence ID" value="GIZ94385.1"/>
    <property type="molecule type" value="Genomic_DNA"/>
</dbReference>
<accession>A0AA37CHA6</accession>
<dbReference type="EMBL" id="BPMS01000017">
    <property type="protein sequence ID" value="GIZ89902.1"/>
    <property type="molecule type" value="Genomic_DNA"/>
</dbReference>
<dbReference type="InterPro" id="IPR014553">
    <property type="entry name" value="Aminopept"/>
</dbReference>
<name>A0AA37CHA6_AQUAC</name>
<protein>
    <recommendedName>
        <fullName evidence="5">Aminopeptidase</fullName>
    </recommendedName>
</protein>
<reference evidence="1 4" key="1">
    <citation type="submission" date="2021-07" db="EMBL/GenBank/DDBJ databases">
        <title>Whole genome sequencing of carbapenem-resistant Pseudomonas spp. isolated in Japan.</title>
        <authorList>
            <person name="Suzuki M."/>
            <person name="Maehana S."/>
            <person name="Kitasato H."/>
        </authorList>
    </citation>
    <scope>NUCLEOTIDE SEQUENCE</scope>
    <source>
        <strain evidence="1">KAM435</strain>
        <strain evidence="2 4">KAM436</strain>
    </source>
</reference>
<proteinExistence type="predicted"/>
<dbReference type="Proteomes" id="UP000887212">
    <property type="component" value="Unassembled WGS sequence"/>
</dbReference>
<evidence type="ECO:0000313" key="4">
    <source>
        <dbReference type="Proteomes" id="UP000887228"/>
    </source>
</evidence>
<dbReference type="Proteomes" id="UP000887228">
    <property type="component" value="Unassembled WGS sequence"/>
</dbReference>
<sequence length="205" mass="23154">MAGIEAYSTLGWFADPILNTMLRWDDQRLAAVIFHELAHQQLYVQDDTAFNESFASFVEQQGLRQWRAARGLPADDAQEARMRRQFTALILASRERLQALYDGPLDDAGKRAAKAAEFERLRTEYRALRDAQWGGDARYDAWVNAPLNNARLLPFGLYDQWVPAFAALFEQAGGDWAAFYQRAAELGELPLVERERALAALAGSN</sequence>
<evidence type="ECO:0000313" key="3">
    <source>
        <dbReference type="Proteomes" id="UP000887212"/>
    </source>
</evidence>
<comment type="caution">
    <text evidence="1">The sequence shown here is derived from an EMBL/GenBank/DDBJ whole genome shotgun (WGS) entry which is preliminary data.</text>
</comment>
<organism evidence="1 3">
    <name type="scientific">Aquipseudomonas alcaligenes</name>
    <name type="common">Pseudomonas alcaligenes</name>
    <dbReference type="NCBI Taxonomy" id="43263"/>
    <lineage>
        <taxon>Bacteria</taxon>
        <taxon>Pseudomonadati</taxon>
        <taxon>Pseudomonadota</taxon>
        <taxon>Gammaproteobacteria</taxon>
        <taxon>Pseudomonadales</taxon>
        <taxon>Pseudomonadaceae</taxon>
        <taxon>Aquipseudomonas</taxon>
    </lineage>
</organism>
<evidence type="ECO:0008006" key="5">
    <source>
        <dbReference type="Google" id="ProtNLM"/>
    </source>
</evidence>
<evidence type="ECO:0000313" key="1">
    <source>
        <dbReference type="EMBL" id="GIZ89902.1"/>
    </source>
</evidence>
<evidence type="ECO:0000313" key="2">
    <source>
        <dbReference type="EMBL" id="GIZ94385.1"/>
    </source>
</evidence>
<dbReference type="AlphaFoldDB" id="A0AA37CHA6"/>
<gene>
    <name evidence="1" type="ORF">KAM435_32290</name>
    <name evidence="2" type="ORF">KAM436_33530</name>
</gene>
<dbReference type="Pfam" id="PF10023">
    <property type="entry name" value="Aminopep"/>
    <property type="match status" value="1"/>
</dbReference>